<keyword evidence="2" id="KW-1185">Reference proteome</keyword>
<accession>A0ACB9ICP0</accession>
<reference evidence="2" key="1">
    <citation type="journal article" date="2022" name="Mol. Ecol. Resour.">
        <title>The genomes of chicory, endive, great burdock and yacon provide insights into Asteraceae palaeo-polyploidization history and plant inulin production.</title>
        <authorList>
            <person name="Fan W."/>
            <person name="Wang S."/>
            <person name="Wang H."/>
            <person name="Wang A."/>
            <person name="Jiang F."/>
            <person name="Liu H."/>
            <person name="Zhao H."/>
            <person name="Xu D."/>
            <person name="Zhang Y."/>
        </authorList>
    </citation>
    <scope>NUCLEOTIDE SEQUENCE [LARGE SCALE GENOMIC DNA]</scope>
    <source>
        <strain evidence="2">cv. Yunnan</strain>
    </source>
</reference>
<reference evidence="1 2" key="2">
    <citation type="journal article" date="2022" name="Mol. Ecol. Resour.">
        <title>The genomes of chicory, endive, great burdock and yacon provide insights into Asteraceae paleo-polyploidization history and plant inulin production.</title>
        <authorList>
            <person name="Fan W."/>
            <person name="Wang S."/>
            <person name="Wang H."/>
            <person name="Wang A."/>
            <person name="Jiang F."/>
            <person name="Liu H."/>
            <person name="Zhao H."/>
            <person name="Xu D."/>
            <person name="Zhang Y."/>
        </authorList>
    </citation>
    <scope>NUCLEOTIDE SEQUENCE [LARGE SCALE GENOMIC DNA]</scope>
    <source>
        <strain evidence="2">cv. Yunnan</strain>
        <tissue evidence="1">Leaves</tissue>
    </source>
</reference>
<name>A0ACB9ICP0_9ASTR</name>
<sequence>MHAQESSQPATGQSIFVPTGDATQHVIHPFDAQADGELSLNVDDYVIVSEPLKASIRAASLEDARDLAHSCDRLRQEVETQIECKIDIQRELGLPVRPDCLLVKMNH</sequence>
<protein>
    <submittedName>
        <fullName evidence="1">Uncharacterized protein</fullName>
    </submittedName>
</protein>
<proteinExistence type="predicted"/>
<organism evidence="1 2">
    <name type="scientific">Smallanthus sonchifolius</name>
    <dbReference type="NCBI Taxonomy" id="185202"/>
    <lineage>
        <taxon>Eukaryota</taxon>
        <taxon>Viridiplantae</taxon>
        <taxon>Streptophyta</taxon>
        <taxon>Embryophyta</taxon>
        <taxon>Tracheophyta</taxon>
        <taxon>Spermatophyta</taxon>
        <taxon>Magnoliopsida</taxon>
        <taxon>eudicotyledons</taxon>
        <taxon>Gunneridae</taxon>
        <taxon>Pentapetalae</taxon>
        <taxon>asterids</taxon>
        <taxon>campanulids</taxon>
        <taxon>Asterales</taxon>
        <taxon>Asteraceae</taxon>
        <taxon>Asteroideae</taxon>
        <taxon>Heliantheae alliance</taxon>
        <taxon>Millerieae</taxon>
        <taxon>Smallanthus</taxon>
    </lineage>
</organism>
<comment type="caution">
    <text evidence="1">The sequence shown here is derived from an EMBL/GenBank/DDBJ whole genome shotgun (WGS) entry which is preliminary data.</text>
</comment>
<evidence type="ECO:0000313" key="2">
    <source>
        <dbReference type="Proteomes" id="UP001056120"/>
    </source>
</evidence>
<dbReference type="EMBL" id="CM042026">
    <property type="protein sequence ID" value="KAI3805246.1"/>
    <property type="molecule type" value="Genomic_DNA"/>
</dbReference>
<evidence type="ECO:0000313" key="1">
    <source>
        <dbReference type="EMBL" id="KAI3805246.1"/>
    </source>
</evidence>
<dbReference type="Proteomes" id="UP001056120">
    <property type="component" value="Linkage Group LG09"/>
</dbReference>
<gene>
    <name evidence="1" type="ORF">L1987_27449</name>
</gene>